<dbReference type="eggNOG" id="COG0578">
    <property type="taxonomic scope" value="Bacteria"/>
</dbReference>
<dbReference type="InterPro" id="IPR038299">
    <property type="entry name" value="DAO_C_sf"/>
</dbReference>
<keyword evidence="9 11" id="KW-0560">Oxidoreductase</keyword>
<dbReference type="InterPro" id="IPR031656">
    <property type="entry name" value="DAO_C"/>
</dbReference>
<feature type="domain" description="FAD dependent oxidoreductase" evidence="13">
    <location>
        <begin position="22"/>
        <end position="387"/>
    </location>
</feature>
<comment type="cofactor">
    <cofactor evidence="1 11">
        <name>FAD</name>
        <dbReference type="ChEBI" id="CHEBI:57692"/>
    </cofactor>
</comment>
<dbReference type="SUPFAM" id="SSF51905">
    <property type="entry name" value="FAD/NAD(P)-binding domain"/>
    <property type="match status" value="1"/>
</dbReference>
<evidence type="ECO:0000259" key="14">
    <source>
        <dbReference type="Pfam" id="PF16901"/>
    </source>
</evidence>
<feature type="region of interest" description="Disordered" evidence="12">
    <location>
        <begin position="406"/>
        <end position="430"/>
    </location>
</feature>
<evidence type="ECO:0000256" key="10">
    <source>
        <dbReference type="ARBA" id="ARBA00049055"/>
    </source>
</evidence>
<dbReference type="STRING" id="1193181.BN10_1070021"/>
<dbReference type="GO" id="GO:0004368">
    <property type="term" value="F:glycerol-3-phosphate dehydrogenase (quinone) activity"/>
    <property type="evidence" value="ECO:0007669"/>
    <property type="project" value="UniProtKB-EC"/>
</dbReference>
<evidence type="ECO:0000256" key="1">
    <source>
        <dbReference type="ARBA" id="ARBA00001974"/>
    </source>
</evidence>
<feature type="domain" description="Alpha-glycerophosphate oxidase C-terminal" evidence="14">
    <location>
        <begin position="427"/>
        <end position="551"/>
    </location>
</feature>
<evidence type="ECO:0000259" key="13">
    <source>
        <dbReference type="Pfam" id="PF01266"/>
    </source>
</evidence>
<accession>N0DYY9</accession>
<evidence type="ECO:0000256" key="11">
    <source>
        <dbReference type="RuleBase" id="RU361217"/>
    </source>
</evidence>
<dbReference type="GO" id="GO:0009331">
    <property type="term" value="C:glycerol-3-phosphate dehydrogenase (FAD) complex"/>
    <property type="evidence" value="ECO:0007669"/>
    <property type="project" value="UniProtKB-UniRule"/>
</dbReference>
<dbReference type="InterPro" id="IPR006076">
    <property type="entry name" value="FAD-dep_OxRdtase"/>
</dbReference>
<comment type="similarity">
    <text evidence="3 11">Belongs to the FAD-dependent glycerol-3-phosphate dehydrogenase family.</text>
</comment>
<dbReference type="RefSeq" id="WP_010851485.1">
    <property type="nucleotide sequence ID" value="NZ_HF570956.1"/>
</dbReference>
<evidence type="ECO:0000313" key="15">
    <source>
        <dbReference type="EMBL" id="CCH68581.1"/>
    </source>
</evidence>
<feature type="compositionally biased region" description="Basic and acidic residues" evidence="12">
    <location>
        <begin position="581"/>
        <end position="590"/>
    </location>
</feature>
<proteinExistence type="inferred from homology"/>
<dbReference type="GO" id="GO:0046168">
    <property type="term" value="P:glycerol-3-phosphate catabolic process"/>
    <property type="evidence" value="ECO:0007669"/>
    <property type="project" value="TreeGrafter"/>
</dbReference>
<dbReference type="SUPFAM" id="SSF54373">
    <property type="entry name" value="FAD-linked reductases, C-terminal domain"/>
    <property type="match status" value="1"/>
</dbReference>
<evidence type="ECO:0000256" key="6">
    <source>
        <dbReference type="ARBA" id="ARBA00022630"/>
    </source>
</evidence>
<dbReference type="HOGENOM" id="CLU_015740_5_1_11"/>
<evidence type="ECO:0000256" key="12">
    <source>
        <dbReference type="SAM" id="MobiDB-lite"/>
    </source>
</evidence>
<protein>
    <recommendedName>
        <fullName evidence="4 11">Glycerol-3-phosphate dehydrogenase</fullName>
        <ecNumber evidence="4 11">1.1.5.3</ecNumber>
    </recommendedName>
</protein>
<keyword evidence="6 11" id="KW-0285">Flavoprotein</keyword>
<reference evidence="15 16" key="1">
    <citation type="journal article" date="2013" name="ISME J.">
        <title>A metabolic model for members of the genus Tetrasphaera involved in enhanced biological phosphorus removal.</title>
        <authorList>
            <person name="Kristiansen R."/>
            <person name="Nguyen H.T.T."/>
            <person name="Saunders A.M."/>
            <person name="Nielsen J.L."/>
            <person name="Wimmer R."/>
            <person name="Le V.Q."/>
            <person name="McIlroy S.J."/>
            <person name="Petrovski S."/>
            <person name="Seviour R.J."/>
            <person name="Calteau A."/>
            <person name="Nielsen K.L."/>
            <person name="Nielsen P.H."/>
        </authorList>
    </citation>
    <scope>NUCLEOTIDE SEQUENCE [LARGE SCALE GENOMIC DNA]</scope>
    <source>
        <strain evidence="15 16">Lp2</strain>
    </source>
</reference>
<name>N0DYY9_9MICO</name>
<keyword evidence="16" id="KW-1185">Reference proteome</keyword>
<dbReference type="PANTHER" id="PTHR11985:SF31">
    <property type="entry name" value="GLYCEROL-3-PHOSPHATE DEHYDROGENASE 2"/>
    <property type="match status" value="1"/>
</dbReference>
<dbReference type="Gene3D" id="1.10.8.870">
    <property type="entry name" value="Alpha-glycerophosphate oxidase, cap domain"/>
    <property type="match status" value="1"/>
</dbReference>
<dbReference type="InterPro" id="IPR036188">
    <property type="entry name" value="FAD/NAD-bd_sf"/>
</dbReference>
<evidence type="ECO:0000256" key="8">
    <source>
        <dbReference type="ARBA" id="ARBA00022827"/>
    </source>
</evidence>
<comment type="subcellular location">
    <subcellularLocation>
        <location evidence="2">Cytoplasm</location>
    </subcellularLocation>
</comment>
<comment type="catalytic activity">
    <reaction evidence="10 11">
        <text>a quinone + sn-glycerol 3-phosphate = dihydroxyacetone phosphate + a quinol</text>
        <dbReference type="Rhea" id="RHEA:18977"/>
        <dbReference type="ChEBI" id="CHEBI:24646"/>
        <dbReference type="ChEBI" id="CHEBI:57597"/>
        <dbReference type="ChEBI" id="CHEBI:57642"/>
        <dbReference type="ChEBI" id="CHEBI:132124"/>
        <dbReference type="EC" id="1.1.5.3"/>
    </reaction>
</comment>
<evidence type="ECO:0000256" key="2">
    <source>
        <dbReference type="ARBA" id="ARBA00004496"/>
    </source>
</evidence>
<keyword evidence="7" id="KW-0319">Glycerol metabolism</keyword>
<gene>
    <name evidence="15" type="primary">glpD</name>
    <name evidence="15" type="ORF">BN10_1070021</name>
</gene>
<evidence type="ECO:0000256" key="9">
    <source>
        <dbReference type="ARBA" id="ARBA00023002"/>
    </source>
</evidence>
<dbReference type="Pfam" id="PF16901">
    <property type="entry name" value="DAO_C"/>
    <property type="match status" value="1"/>
</dbReference>
<dbReference type="Gene3D" id="3.50.50.60">
    <property type="entry name" value="FAD/NAD(P)-binding domain"/>
    <property type="match status" value="1"/>
</dbReference>
<dbReference type="Pfam" id="PF01266">
    <property type="entry name" value="DAO"/>
    <property type="match status" value="1"/>
</dbReference>
<sequence length="590" mass="63688">MTLSLAARRSALSRFTDGHELDVLVVGGGVVGCGAALDAVTRGLSTGLIEARDYASGTSSRSSKLIHGGLRYLEMLDFGLVHEALQERRLLLTTIAPHLVRPVPFMYPLQKPAWERFYVGSGIALYDGLAFGVKSSGEVPRHKHLSKKAALALMPSLRPDALTGAIQYHDAQVDDARFTLELARTAAAHGAHVANRVAMTGFLRADASDPQSSVIGVTARDQMTGEEFTVRARRVICATGVWTGEVQSMLGGDIAPLKVRASKGIHLVVPRDRIDSQTGVILRTEKSVLFIIPWDEHWIIGTTDTDWTLDLAHPAATSADIDYLLSTVNRVLVTPLSRDDIDGVYAGLRPLISGDESDATTKLSREHVVAAPVAGVVLVAGGKYTTYRVMAKDAVDLALGISAKKDRKDRDKDRDREVEKAAGPPSSATDTVPLSGAVGWEWLSERYQMLARASGLPEDAVEYLLSRYGTLTRELLALIDARPELGEPLPGGEEHLKVEVVYAAASEGALFLTDILARRTRISIEARDRGFEAAPHAAALVAPILGWDDAEVARQIDIYNRRVEAEMSSQTMPDDASAQSERAKAPDAAI</sequence>
<comment type="caution">
    <text evidence="15">The sequence shown here is derived from an EMBL/GenBank/DDBJ whole genome shotgun (WGS) entry which is preliminary data.</text>
</comment>
<dbReference type="EMBL" id="CAIZ01000010">
    <property type="protein sequence ID" value="CCH68581.1"/>
    <property type="molecule type" value="Genomic_DNA"/>
</dbReference>
<organism evidence="15 16">
    <name type="scientific">Phycicoccus elongatus Lp2</name>
    <dbReference type="NCBI Taxonomy" id="1193181"/>
    <lineage>
        <taxon>Bacteria</taxon>
        <taxon>Bacillati</taxon>
        <taxon>Actinomycetota</taxon>
        <taxon>Actinomycetes</taxon>
        <taxon>Micrococcales</taxon>
        <taxon>Intrasporangiaceae</taxon>
        <taxon>Phycicoccus</taxon>
    </lineage>
</organism>
<dbReference type="Proteomes" id="UP000013167">
    <property type="component" value="Unassembled WGS sequence"/>
</dbReference>
<dbReference type="InterPro" id="IPR000447">
    <property type="entry name" value="G3P_DH_FAD-dep"/>
</dbReference>
<dbReference type="PROSITE" id="PS00977">
    <property type="entry name" value="FAD_G3PDH_1"/>
    <property type="match status" value="1"/>
</dbReference>
<feature type="region of interest" description="Disordered" evidence="12">
    <location>
        <begin position="565"/>
        <end position="590"/>
    </location>
</feature>
<dbReference type="OrthoDB" id="9766796at2"/>
<dbReference type="EC" id="1.1.5.3" evidence="4 11"/>
<dbReference type="FunFam" id="1.10.8.870:FF:000003">
    <property type="entry name" value="Glycerol-3-phosphate dehydrogenase"/>
    <property type="match status" value="1"/>
</dbReference>
<dbReference type="PROSITE" id="PS00978">
    <property type="entry name" value="FAD_G3PDH_2"/>
    <property type="match status" value="1"/>
</dbReference>
<evidence type="ECO:0000313" key="16">
    <source>
        <dbReference type="Proteomes" id="UP000013167"/>
    </source>
</evidence>
<evidence type="ECO:0000256" key="3">
    <source>
        <dbReference type="ARBA" id="ARBA00007330"/>
    </source>
</evidence>
<dbReference type="PRINTS" id="PR01001">
    <property type="entry name" value="FADG3PDH"/>
</dbReference>
<dbReference type="GO" id="GO:0006071">
    <property type="term" value="P:glycerol metabolic process"/>
    <property type="evidence" value="ECO:0007669"/>
    <property type="project" value="UniProtKB-KW"/>
</dbReference>
<evidence type="ECO:0000256" key="7">
    <source>
        <dbReference type="ARBA" id="ARBA00022798"/>
    </source>
</evidence>
<evidence type="ECO:0000256" key="5">
    <source>
        <dbReference type="ARBA" id="ARBA00022490"/>
    </source>
</evidence>
<evidence type="ECO:0000256" key="4">
    <source>
        <dbReference type="ARBA" id="ARBA00013029"/>
    </source>
</evidence>
<feature type="compositionally biased region" description="Polar residues" evidence="12">
    <location>
        <begin position="567"/>
        <end position="580"/>
    </location>
</feature>
<dbReference type="PANTHER" id="PTHR11985">
    <property type="entry name" value="GLYCEROL-3-PHOSPHATE DEHYDROGENASE"/>
    <property type="match status" value="1"/>
</dbReference>
<keyword evidence="8" id="KW-0274">FAD</keyword>
<dbReference type="AlphaFoldDB" id="N0DYY9"/>
<dbReference type="Gene3D" id="3.30.9.10">
    <property type="entry name" value="D-Amino Acid Oxidase, subunit A, domain 2"/>
    <property type="match status" value="1"/>
</dbReference>
<feature type="compositionally biased region" description="Basic and acidic residues" evidence="12">
    <location>
        <begin position="406"/>
        <end position="420"/>
    </location>
</feature>
<keyword evidence="5" id="KW-0963">Cytoplasm</keyword>